<organism evidence="1 2">
    <name type="scientific">Lysinibacillus composti</name>
    <dbReference type="NCBI Taxonomy" id="720633"/>
    <lineage>
        <taxon>Bacteria</taxon>
        <taxon>Bacillati</taxon>
        <taxon>Bacillota</taxon>
        <taxon>Bacilli</taxon>
        <taxon>Bacillales</taxon>
        <taxon>Bacillaceae</taxon>
        <taxon>Lysinibacillus</taxon>
    </lineage>
</organism>
<evidence type="ECO:0000313" key="1">
    <source>
        <dbReference type="EMBL" id="RQW75067.1"/>
    </source>
</evidence>
<dbReference type="OrthoDB" id="2431422at2"/>
<dbReference type="RefSeq" id="WP_124764115.1">
    <property type="nucleotide sequence ID" value="NZ_JAFBDY010000005.1"/>
</dbReference>
<dbReference type="Proteomes" id="UP000274033">
    <property type="component" value="Unassembled WGS sequence"/>
</dbReference>
<protein>
    <submittedName>
        <fullName evidence="1">RNA polymerase II</fullName>
    </submittedName>
</protein>
<reference evidence="1 2" key="1">
    <citation type="journal article" date="2013" name="J. Microbiol.">
        <title>Lysinibacillus chungkukjangi sp. nov., isolated from Chungkukjang, Korean fermented soybean food.</title>
        <authorList>
            <person name="Kim S.J."/>
            <person name="Jang Y.H."/>
            <person name="Hamada M."/>
            <person name="Ahn J.H."/>
            <person name="Weon H.Y."/>
            <person name="Suzuki K."/>
            <person name="Whang K.S."/>
            <person name="Kwon S.W."/>
        </authorList>
    </citation>
    <scope>NUCLEOTIDE SEQUENCE [LARGE SCALE GENOMIC DNA]</scope>
    <source>
        <strain evidence="1 2">MCCC 1A12701</strain>
    </source>
</reference>
<gene>
    <name evidence="1" type="ORF">EBB45_08820</name>
</gene>
<dbReference type="AlphaFoldDB" id="A0A3N9UG12"/>
<proteinExistence type="predicted"/>
<sequence length="474" mass="54170">MKIAISFFGVLLLMVSGLLFFQYQVFSDKLETGEGNFSYSQEVEIVYRGESLDIRQHLSNLPNQTIEIKWPNLAVSADCFIESENSCKRLNDEKTKFEQGDIRSQSLSYIIPLDGGLKSRQLLKEVFVTLQNGEVTHSTVHITTDSGVKGQWVTGLPLVGQQSLSLVNYSMFSGTGPISELYWQAGDFKLQEMLNHVAIYSKQPVTDSFKKQLTGLKLLNEHHIDLVQGENLTGEQGKRILFIKDLSIESIKQNIILAQVRTQYHFGNSPEWVSELVASYLSGSIIGGSKTNEIVASLTDQMTDEQLQRWVHKLNELKGEEISTKVLDEALYEVLGKYTQFLTLNEHTEVLFPFLYNDSRKVYLDSQPMKDVSVIFKDGFIYYSADTLLSHLSYEASEGNNGYYVNNATRHFRFPMEYDFYVYNQRRYNIVSQPLITIAGEYYIEENWLKRLFLVKVQKTNDAINIIATSTTQQ</sequence>
<keyword evidence="2" id="KW-1185">Reference proteome</keyword>
<dbReference type="EMBL" id="RRCT01000006">
    <property type="protein sequence ID" value="RQW75067.1"/>
    <property type="molecule type" value="Genomic_DNA"/>
</dbReference>
<evidence type="ECO:0000313" key="2">
    <source>
        <dbReference type="Proteomes" id="UP000274033"/>
    </source>
</evidence>
<name>A0A3N9UG12_9BACI</name>
<comment type="caution">
    <text evidence="1">The sequence shown here is derived from an EMBL/GenBank/DDBJ whole genome shotgun (WGS) entry which is preliminary data.</text>
</comment>
<accession>A0A3N9UG12</accession>